<dbReference type="EMBL" id="AB024564">
    <property type="protein sequence ID" value="BAA83966.1"/>
    <property type="molecule type" value="Genomic_DNA"/>
</dbReference>
<feature type="transmembrane region" description="Helical" evidence="1">
    <location>
        <begin position="66"/>
        <end position="87"/>
    </location>
</feature>
<name>Q9RC33_ALKHA</name>
<feature type="transmembrane region" description="Helical" evidence="1">
    <location>
        <begin position="108"/>
        <end position="133"/>
    </location>
</feature>
<gene>
    <name evidence="2" type="primary">yhcE</name>
</gene>
<sequence length="274" mass="31401">MYYFISTIRHSNIGGIIMTAWLDLTKKEFRLGLPAFIFSLVILIGMFAIGILIGRSLDMVWELLTFIAFAAITLHSFYLVYYMLYSLDVERKRMHLWLHNPLPTSSLLLAKLVSGSTYMLITFIISVTVLWQAFGNSMVSINSGEWLGVLTLWMIYLMITTILFGCTYLFFWTIFMALSKTYNDFLSFVFTFIFFVGAVWLLSAFDGFPFLTWGAIHIGNIPSGVEFSISNEVHHFEIEQTTTVLYLSHFVRDLALAILLFGGGCWILDRKVEV</sequence>
<reference evidence="2" key="1">
    <citation type="journal article" date="1999" name="Extremophiles">
        <title>Genetic analysis of the chromosome of alkaliphilic Bacillus halodurans C-125.</title>
        <authorList>
            <person name="Takami H."/>
            <person name="Takaki Y."/>
            <person name="Nakasone K."/>
            <person name="Sakiyama T."/>
            <person name="Maeno G."/>
            <person name="Sasaki R."/>
            <person name="Fuji F."/>
            <person name="Hirama C."/>
            <person name="Masui N."/>
        </authorList>
    </citation>
    <scope>NUCLEOTIDE SEQUENCE</scope>
    <source>
        <strain evidence="2">C-125</strain>
    </source>
</reference>
<feature type="transmembrane region" description="Helical" evidence="1">
    <location>
        <begin position="153"/>
        <end position="178"/>
    </location>
</feature>
<proteinExistence type="predicted"/>
<feature type="transmembrane region" description="Helical" evidence="1">
    <location>
        <begin position="250"/>
        <end position="268"/>
    </location>
</feature>
<feature type="transmembrane region" description="Helical" evidence="1">
    <location>
        <begin position="31"/>
        <end position="54"/>
    </location>
</feature>
<organism evidence="2">
    <name type="scientific">Halalkalibacterium halodurans</name>
    <name type="common">Bacillus halodurans</name>
    <dbReference type="NCBI Taxonomy" id="86665"/>
    <lineage>
        <taxon>Bacteria</taxon>
        <taxon>Bacillati</taxon>
        <taxon>Bacillota</taxon>
        <taxon>Bacilli</taxon>
        <taxon>Bacillales</taxon>
        <taxon>Bacillaceae</taxon>
        <taxon>Halalkalibacterium (ex Joshi et al. 2022)</taxon>
    </lineage>
</organism>
<evidence type="ECO:0000313" key="2">
    <source>
        <dbReference type="EMBL" id="BAA83966.1"/>
    </source>
</evidence>
<feature type="transmembrane region" description="Helical" evidence="1">
    <location>
        <begin position="185"/>
        <end position="205"/>
    </location>
</feature>
<keyword evidence="1" id="KW-1133">Transmembrane helix</keyword>
<accession>Q9RC33</accession>
<keyword evidence="1" id="KW-0472">Membrane</keyword>
<protein>
    <submittedName>
        <fullName evidence="2">YHCE</fullName>
    </submittedName>
</protein>
<evidence type="ECO:0000256" key="1">
    <source>
        <dbReference type="SAM" id="Phobius"/>
    </source>
</evidence>
<dbReference type="AlphaFoldDB" id="Q9RC33"/>
<keyword evidence="1" id="KW-0812">Transmembrane</keyword>
<reference evidence="2" key="2">
    <citation type="submission" date="1999-03" db="EMBL/GenBank/DDBJ databases">
        <authorList>
            <person name="Hideto T."/>
            <person name="Takaki Y."/>
            <person name="Nakasone K."/>
            <person name="Sakiyama T."/>
        </authorList>
    </citation>
    <scope>NUCLEOTIDE SEQUENCE</scope>
    <source>
        <strain evidence="2">C-125</strain>
    </source>
</reference>